<feature type="transmembrane region" description="Helical" evidence="1">
    <location>
        <begin position="144"/>
        <end position="168"/>
    </location>
</feature>
<dbReference type="EMBL" id="CP002209">
    <property type="protein sequence ID" value="ADN74582.1"/>
    <property type="molecule type" value="Genomic_DNA"/>
</dbReference>
<dbReference type="Pfam" id="PF17113">
    <property type="entry name" value="AmpE"/>
    <property type="match status" value="1"/>
</dbReference>
<sequence>MALFSLIVVLLAERLRLVADAFQFEAWFGRYRRLMFDDQALRSPLRMAVALVLPALVVWLAQRLLTGVWFGVLHLALWIGVGLLLFAHGPLRQRFRQYLEAARRGDTQSCFNYADSLDESTAMQAASVEELGQRMGQLSAWLNYRYYAAVALYFVLLGPAMATFYCTVRAYCDHFAAQDCRRPLLGPLMKLLDWVPVRIVSLGFALSGHFSKAAPVLVPKVLDPFSDPRRMITEVALAAEEVPETAGEPLCVQPTLALLKLAKRNFILLLVVVSLLTIFGVIH</sequence>
<accession>E1SN83</accession>
<evidence type="ECO:0000256" key="1">
    <source>
        <dbReference type="SAM" id="Phobius"/>
    </source>
</evidence>
<dbReference type="PANTHER" id="PTHR38684:SF1">
    <property type="entry name" value="PROTEIN AMPE"/>
    <property type="match status" value="1"/>
</dbReference>
<dbReference type="NCBIfam" id="NF008219">
    <property type="entry name" value="PRK10987.1"/>
    <property type="match status" value="1"/>
</dbReference>
<name>E1SN83_FERBD</name>
<dbReference type="RefSeq" id="WP_013343888.1">
    <property type="nucleotide sequence ID" value="NC_014541.1"/>
</dbReference>
<dbReference type="AlphaFoldDB" id="E1SN83"/>
<keyword evidence="1" id="KW-0472">Membrane</keyword>
<dbReference type="eggNOG" id="COG3725">
    <property type="taxonomic scope" value="Bacteria"/>
</dbReference>
<feature type="transmembrane region" description="Helical" evidence="1">
    <location>
        <begin position="266"/>
        <end position="282"/>
    </location>
</feature>
<dbReference type="GeneID" id="67180620"/>
<proteinExistence type="predicted"/>
<dbReference type="InterPro" id="IPR052966">
    <property type="entry name" value="Beta-lactamase_Reg"/>
</dbReference>
<dbReference type="HOGENOM" id="CLU_054212_2_2_6"/>
<reference evidence="2 3" key="1">
    <citation type="journal article" date="2010" name="Stand. Genomic Sci.">
        <title>Complete genome sequence of Ferrimonas balearica type strain (PAT).</title>
        <authorList>
            <person name="Nolan M."/>
            <person name="Sikorski J."/>
            <person name="Davenport K."/>
            <person name="Lucas S."/>
            <person name="Glavina Del Rio T."/>
            <person name="Tice H."/>
            <person name="Cheng J."/>
            <person name="Goodwin L."/>
            <person name="Pitluck S."/>
            <person name="Liolios K."/>
            <person name="Ivanova N."/>
            <person name="Mavromatis K."/>
            <person name="Ovchinnikova G."/>
            <person name="Pati A."/>
            <person name="Chen A."/>
            <person name="Palaniappan K."/>
            <person name="Land M."/>
            <person name="Hauser L."/>
            <person name="Chang Y."/>
            <person name="Jeffries C."/>
            <person name="Tapia R."/>
            <person name="Brettin T."/>
            <person name="Detter J."/>
            <person name="Han C."/>
            <person name="Yasawong M."/>
            <person name="Rohde M."/>
            <person name="Tindall B."/>
            <person name="Goker M."/>
            <person name="Woyke T."/>
            <person name="Bristow J."/>
            <person name="Eisen J."/>
            <person name="Markowitz V."/>
            <person name="Hugenholtz P."/>
            <person name="Kyrpides N."/>
            <person name="Klenk H."/>
            <person name="Lapidus A."/>
        </authorList>
    </citation>
    <scope>NUCLEOTIDE SEQUENCE [LARGE SCALE GENOMIC DNA]</scope>
    <source>
        <strain evidence="3">DSM 9799 / CCM 4581 / KCTC 23876 / PAT</strain>
    </source>
</reference>
<dbReference type="OrthoDB" id="9811967at2"/>
<dbReference type="Proteomes" id="UP000006683">
    <property type="component" value="Chromosome"/>
</dbReference>
<dbReference type="KEGG" id="fbl:Fbal_0368"/>
<keyword evidence="3" id="KW-1185">Reference proteome</keyword>
<dbReference type="PANTHER" id="PTHR38684">
    <property type="entry name" value="PROTEIN AMPE"/>
    <property type="match status" value="1"/>
</dbReference>
<evidence type="ECO:0000313" key="3">
    <source>
        <dbReference type="Proteomes" id="UP000006683"/>
    </source>
</evidence>
<gene>
    <name evidence="2" type="ordered locus">Fbal_0368</name>
</gene>
<dbReference type="InterPro" id="IPR031347">
    <property type="entry name" value="AmpE"/>
</dbReference>
<feature type="transmembrane region" description="Helical" evidence="1">
    <location>
        <begin position="68"/>
        <end position="87"/>
    </location>
</feature>
<dbReference type="GO" id="GO:0005886">
    <property type="term" value="C:plasma membrane"/>
    <property type="evidence" value="ECO:0007669"/>
    <property type="project" value="TreeGrafter"/>
</dbReference>
<organism evidence="2 3">
    <name type="scientific">Ferrimonas balearica (strain DSM 9799 / CCM 4581 / KCTC 23876 / PAT)</name>
    <dbReference type="NCBI Taxonomy" id="550540"/>
    <lineage>
        <taxon>Bacteria</taxon>
        <taxon>Pseudomonadati</taxon>
        <taxon>Pseudomonadota</taxon>
        <taxon>Gammaproteobacteria</taxon>
        <taxon>Alteromonadales</taxon>
        <taxon>Ferrimonadaceae</taxon>
        <taxon>Ferrimonas</taxon>
    </lineage>
</organism>
<dbReference type="STRING" id="550540.Fbal_0368"/>
<dbReference type="GO" id="GO:0046677">
    <property type="term" value="P:response to antibiotic"/>
    <property type="evidence" value="ECO:0007669"/>
    <property type="project" value="TreeGrafter"/>
</dbReference>
<keyword evidence="1" id="KW-1133">Transmembrane helix</keyword>
<feature type="transmembrane region" description="Helical" evidence="1">
    <location>
        <begin position="45"/>
        <end position="61"/>
    </location>
</feature>
<protein>
    <submittedName>
        <fullName evidence="2">Signaling modulator of AmpD, AmpE</fullName>
    </submittedName>
</protein>
<evidence type="ECO:0000313" key="2">
    <source>
        <dbReference type="EMBL" id="ADN74582.1"/>
    </source>
</evidence>
<keyword evidence="1" id="KW-0812">Transmembrane</keyword>